<organism evidence="6 7">
    <name type="scientific">Terriglobus albidus</name>
    <dbReference type="NCBI Taxonomy" id="1592106"/>
    <lineage>
        <taxon>Bacteria</taxon>
        <taxon>Pseudomonadati</taxon>
        <taxon>Acidobacteriota</taxon>
        <taxon>Terriglobia</taxon>
        <taxon>Terriglobales</taxon>
        <taxon>Acidobacteriaceae</taxon>
        <taxon>Terriglobus</taxon>
    </lineage>
</organism>
<evidence type="ECO:0000256" key="4">
    <source>
        <dbReference type="ARBA" id="ARBA00023315"/>
    </source>
</evidence>
<dbReference type="Pfam" id="PF02522">
    <property type="entry name" value="Antibiotic_NAT"/>
    <property type="match status" value="1"/>
</dbReference>
<dbReference type="PANTHER" id="PTHR11104">
    <property type="entry name" value="AMINOGLYCOSIDE N3-ACETYLTRANSFERASE"/>
    <property type="match status" value="1"/>
</dbReference>
<proteinExistence type="inferred from homology"/>
<protein>
    <recommendedName>
        <fullName evidence="2 5">Aminoglycoside N(3)-acetyltransferase</fullName>
        <ecNumber evidence="5">2.3.1.-</ecNumber>
    </recommendedName>
</protein>
<dbReference type="RefSeq" id="WP_147645940.1">
    <property type="nucleotide sequence ID" value="NZ_CP042806.1"/>
</dbReference>
<dbReference type="NCBIfam" id="NF033082">
    <property type="entry name" value="AAC_3"/>
    <property type="match status" value="1"/>
</dbReference>
<evidence type="ECO:0000313" key="6">
    <source>
        <dbReference type="EMBL" id="QEE26802.1"/>
    </source>
</evidence>
<reference evidence="6 7" key="1">
    <citation type="submission" date="2019-08" db="EMBL/GenBank/DDBJ databases">
        <title>Complete genome sequence of Terriglobus albidus strain ORNL.</title>
        <authorList>
            <person name="Podar M."/>
        </authorList>
    </citation>
    <scope>NUCLEOTIDE SEQUENCE [LARGE SCALE GENOMIC DNA]</scope>
    <source>
        <strain evidence="6 7">ORNL</strain>
    </source>
</reference>
<dbReference type="EC" id="2.3.1.-" evidence="5"/>
<evidence type="ECO:0000256" key="5">
    <source>
        <dbReference type="RuleBase" id="RU365031"/>
    </source>
</evidence>
<comment type="catalytic activity">
    <reaction evidence="5">
        <text>a 2-deoxystreptamine antibiotic + acetyl-CoA = an N(3)-acetyl-2-deoxystreptamine antibiotic + CoA + H(+)</text>
        <dbReference type="Rhea" id="RHEA:12665"/>
        <dbReference type="ChEBI" id="CHEBI:15378"/>
        <dbReference type="ChEBI" id="CHEBI:57287"/>
        <dbReference type="ChEBI" id="CHEBI:57288"/>
        <dbReference type="ChEBI" id="CHEBI:57921"/>
        <dbReference type="ChEBI" id="CHEBI:77452"/>
        <dbReference type="EC" id="2.3.1.81"/>
    </reaction>
</comment>
<keyword evidence="5" id="KW-0046">Antibiotic resistance</keyword>
<gene>
    <name evidence="6" type="primary">aac(3)</name>
    <name evidence="6" type="ORF">FTW19_01550</name>
</gene>
<dbReference type="AlphaFoldDB" id="A0A5B9E3H3"/>
<keyword evidence="3 5" id="KW-0808">Transferase</keyword>
<dbReference type="SUPFAM" id="SSF110710">
    <property type="entry name" value="TTHA0583/YokD-like"/>
    <property type="match status" value="1"/>
</dbReference>
<evidence type="ECO:0000256" key="1">
    <source>
        <dbReference type="ARBA" id="ARBA00006383"/>
    </source>
</evidence>
<keyword evidence="4 5" id="KW-0012">Acyltransferase</keyword>
<accession>A0A5B9E3H3</accession>
<evidence type="ECO:0000313" key="7">
    <source>
        <dbReference type="Proteomes" id="UP000321820"/>
    </source>
</evidence>
<dbReference type="InterPro" id="IPR003679">
    <property type="entry name" value="Amioglycoside_AcTrfase"/>
</dbReference>
<dbReference type="GO" id="GO:0046353">
    <property type="term" value="F:aminoglycoside 3-N-acetyltransferase activity"/>
    <property type="evidence" value="ECO:0007669"/>
    <property type="project" value="UniProtKB-EC"/>
</dbReference>
<evidence type="ECO:0000256" key="3">
    <source>
        <dbReference type="ARBA" id="ARBA00022679"/>
    </source>
</evidence>
<evidence type="ECO:0000256" key="2">
    <source>
        <dbReference type="ARBA" id="ARBA00012882"/>
    </source>
</evidence>
<comment type="similarity">
    <text evidence="1 5">Belongs to the antibiotic N-acetyltransferase family.</text>
</comment>
<dbReference type="GO" id="GO:0046677">
    <property type="term" value="P:response to antibiotic"/>
    <property type="evidence" value="ECO:0007669"/>
    <property type="project" value="UniProtKB-KW"/>
</dbReference>
<dbReference type="OrthoDB" id="7330654at2"/>
<dbReference type="Proteomes" id="UP000321820">
    <property type="component" value="Chromosome"/>
</dbReference>
<dbReference type="InterPro" id="IPR028345">
    <property type="entry name" value="Antibiotic_NAT-like"/>
</dbReference>
<name>A0A5B9E3H3_9BACT</name>
<dbReference type="PANTHER" id="PTHR11104:SF0">
    <property type="entry name" value="SPBETA PROPHAGE-DERIVED AMINOGLYCOSIDE N(3')-ACETYLTRANSFERASE-LIKE PROTEIN YOKD"/>
    <property type="match status" value="1"/>
</dbReference>
<dbReference type="EMBL" id="CP042806">
    <property type="protein sequence ID" value="QEE26802.1"/>
    <property type="molecule type" value="Genomic_DNA"/>
</dbReference>
<sequence length="275" mass="29782">MLTLANQRFWTRRLLRSHLEAIGMAPGDAVMVHAALRSVGPMINGPDTLIDAIQDVVGPDGTLLSYVDWNPQYEDAADSEGRVPEELKADIPPFDPKRSRASRDYGAFAEFVRTSPGALRSGNPGASIAAIGGNAAWFTTNHPLQYGYGAGSPFARLVEIRGKVLMAGAPFDTMSILHHAEHMAHIPGKRIRRIEVPLLINGKTEWRMIEEFDTADPVVEGLDENYFAAIVAEFLTDGRGSAGAIGSASSILVPAADIVAFAVQWLEQRFPAMES</sequence>
<keyword evidence="7" id="KW-1185">Reference proteome</keyword>
<dbReference type="KEGG" id="talb:FTW19_01550"/>